<feature type="non-terminal residue" evidence="2">
    <location>
        <position position="305"/>
    </location>
</feature>
<organism evidence="2">
    <name type="scientific">Brachypodium distachyon</name>
    <name type="common">Purple false brome</name>
    <name type="synonym">Trachynia distachya</name>
    <dbReference type="NCBI Taxonomy" id="15368"/>
    <lineage>
        <taxon>Eukaryota</taxon>
        <taxon>Viridiplantae</taxon>
        <taxon>Streptophyta</taxon>
        <taxon>Embryophyta</taxon>
        <taxon>Tracheophyta</taxon>
        <taxon>Spermatophyta</taxon>
        <taxon>Magnoliopsida</taxon>
        <taxon>Liliopsida</taxon>
        <taxon>Poales</taxon>
        <taxon>Poaceae</taxon>
        <taxon>BOP clade</taxon>
        <taxon>Pooideae</taxon>
        <taxon>Stipodae</taxon>
        <taxon>Brachypodieae</taxon>
        <taxon>Brachypodium</taxon>
    </lineage>
</organism>
<dbReference type="InParanoid" id="A0A2K2CIY0"/>
<evidence type="ECO:0000259" key="1">
    <source>
        <dbReference type="PROSITE" id="PS50181"/>
    </source>
</evidence>
<dbReference type="ExpressionAtlas" id="A0A2K2CIY0">
    <property type="expression patterns" value="baseline"/>
</dbReference>
<dbReference type="EnsemblPlants" id="PNT61965">
    <property type="protein sequence ID" value="PNT61965"/>
    <property type="gene ID" value="BRADI_5g23490v3"/>
</dbReference>
<evidence type="ECO:0000313" key="2">
    <source>
        <dbReference type="EMBL" id="PNT61965.1"/>
    </source>
</evidence>
<feature type="domain" description="F-box" evidence="1">
    <location>
        <begin position="3"/>
        <end position="56"/>
    </location>
</feature>
<dbReference type="Gramene" id="PNT61965">
    <property type="protein sequence ID" value="PNT61965"/>
    <property type="gene ID" value="BRADI_5g23490v3"/>
</dbReference>
<gene>
    <name evidence="2" type="ORF">BRADI_5g23490v3</name>
</gene>
<dbReference type="PANTHER" id="PTHR32141">
    <property type="match status" value="1"/>
</dbReference>
<dbReference type="AlphaFoldDB" id="A0A2K2CIY0"/>
<evidence type="ECO:0000313" key="3">
    <source>
        <dbReference type="EnsemblPlants" id="PNT61965"/>
    </source>
</evidence>
<proteinExistence type="predicted"/>
<dbReference type="OrthoDB" id="612216at2759"/>
<keyword evidence="4" id="KW-1185">Reference proteome</keyword>
<dbReference type="PANTHER" id="PTHR32141:SF26">
    <property type="entry name" value="OS08G0328600 PROTEIN"/>
    <property type="match status" value="1"/>
</dbReference>
<dbReference type="CDD" id="cd22160">
    <property type="entry name" value="F-box_AtFBL13-like"/>
    <property type="match status" value="1"/>
</dbReference>
<protein>
    <recommendedName>
        <fullName evidence="1">F-box domain-containing protein</fullName>
    </recommendedName>
</protein>
<reference evidence="2 3" key="1">
    <citation type="journal article" date="2010" name="Nature">
        <title>Genome sequencing and analysis of the model grass Brachypodium distachyon.</title>
        <authorList>
            <consortium name="International Brachypodium Initiative"/>
        </authorList>
    </citation>
    <scope>NUCLEOTIDE SEQUENCE [LARGE SCALE GENOMIC DNA]</scope>
    <source>
        <strain evidence="2 3">Bd21</strain>
    </source>
</reference>
<dbReference type="Proteomes" id="UP000008810">
    <property type="component" value="Chromosome 5"/>
</dbReference>
<reference evidence="2" key="2">
    <citation type="submission" date="2017-06" db="EMBL/GenBank/DDBJ databases">
        <title>WGS assembly of Brachypodium distachyon.</title>
        <authorList>
            <consortium name="The International Brachypodium Initiative"/>
            <person name="Lucas S."/>
            <person name="Harmon-Smith M."/>
            <person name="Lail K."/>
            <person name="Tice H."/>
            <person name="Grimwood J."/>
            <person name="Bruce D."/>
            <person name="Barry K."/>
            <person name="Shu S."/>
            <person name="Lindquist E."/>
            <person name="Wang M."/>
            <person name="Pitluck S."/>
            <person name="Vogel J.P."/>
            <person name="Garvin D.F."/>
            <person name="Mockler T.C."/>
            <person name="Schmutz J."/>
            <person name="Rokhsar D."/>
            <person name="Bevan M.W."/>
        </authorList>
    </citation>
    <scope>NUCLEOTIDE SEQUENCE</scope>
    <source>
        <strain evidence="2">Bd21</strain>
    </source>
</reference>
<dbReference type="InterPro" id="IPR001810">
    <property type="entry name" value="F-box_dom"/>
</dbReference>
<dbReference type="InterPro" id="IPR053781">
    <property type="entry name" value="F-box_AtFBL13-like"/>
</dbReference>
<dbReference type="Pfam" id="PF00646">
    <property type="entry name" value="F-box"/>
    <property type="match status" value="1"/>
</dbReference>
<dbReference type="InterPro" id="IPR055302">
    <property type="entry name" value="F-box_dom-containing"/>
</dbReference>
<accession>A0A2K2CIY0</accession>
<dbReference type="EMBL" id="CM000884">
    <property type="protein sequence ID" value="PNT61965.1"/>
    <property type="molecule type" value="Genomic_DNA"/>
</dbReference>
<evidence type="ECO:0000313" key="4">
    <source>
        <dbReference type="Proteomes" id="UP000008810"/>
    </source>
</evidence>
<name>A0A2K2CIY0_BRADI</name>
<dbReference type="InterPro" id="IPR036047">
    <property type="entry name" value="F-box-like_dom_sf"/>
</dbReference>
<dbReference type="PROSITE" id="PS50181">
    <property type="entry name" value="FBOX"/>
    <property type="match status" value="1"/>
</dbReference>
<reference evidence="3" key="3">
    <citation type="submission" date="2018-08" db="UniProtKB">
        <authorList>
            <consortium name="EnsemblPlants"/>
        </authorList>
    </citation>
    <scope>IDENTIFICATION</scope>
    <source>
        <strain evidence="3">cv. Bd21</strain>
    </source>
</reference>
<dbReference type="SUPFAM" id="SSF81383">
    <property type="entry name" value="F-box domain"/>
    <property type="match status" value="1"/>
</dbReference>
<sequence length="305" mass="34438">MGRRRLSDLPDDLLRRILYFAPLKEAASTSALARRWRTLWLSSGAVNIDSRNYDHLEDDAKRDAFDHHAAEAVYGRRLWPIKKLAFRYMEGENEDDDSLSYQVYLQVGELMGLLSAPGACHVEDLCVGLFFGPCPDEPNSLYGLSIGTLPSAASLRVLHLSKVMDFCPQGPGSSLSPYPRLTEARLHFCYVSLGILQAFVDAAPMLGTLEVRAVQLCLFQDSQYPPAPRSLRLRLPRVTDLVLDDFYCWGPEGRNTMEIQEPLLRRFAYEGHVRALYLEPPPEMMARVNLRFKVPALLVHPDDDG</sequence>